<dbReference type="InterPro" id="IPR029058">
    <property type="entry name" value="AB_hydrolase_fold"/>
</dbReference>
<dbReference type="InterPro" id="IPR010126">
    <property type="entry name" value="Esterase_phb"/>
</dbReference>
<keyword evidence="4" id="KW-1185">Reference proteome</keyword>
<keyword evidence="1" id="KW-0732">Signal</keyword>
<evidence type="ECO:0000256" key="1">
    <source>
        <dbReference type="ARBA" id="ARBA00022729"/>
    </source>
</evidence>
<accession>A0ABX1TQ15</accession>
<dbReference type="EMBL" id="SPMZ01000040">
    <property type="protein sequence ID" value="NMQ20193.1"/>
    <property type="molecule type" value="Genomic_DNA"/>
</dbReference>
<evidence type="ECO:0000256" key="2">
    <source>
        <dbReference type="ARBA" id="ARBA00022801"/>
    </source>
</evidence>
<dbReference type="Proteomes" id="UP000760480">
    <property type="component" value="Unassembled WGS sequence"/>
</dbReference>
<dbReference type="Gene3D" id="3.40.50.1820">
    <property type="entry name" value="alpha/beta hydrolase"/>
    <property type="match status" value="1"/>
</dbReference>
<dbReference type="PANTHER" id="PTHR43037:SF5">
    <property type="entry name" value="FERULOYL ESTERASE"/>
    <property type="match status" value="1"/>
</dbReference>
<organism evidence="3 4">
    <name type="scientific">Candidatus Competibacter phosphatis</name>
    <dbReference type="NCBI Taxonomy" id="221280"/>
    <lineage>
        <taxon>Bacteria</taxon>
        <taxon>Pseudomonadati</taxon>
        <taxon>Pseudomonadota</taxon>
        <taxon>Gammaproteobacteria</taxon>
        <taxon>Candidatus Competibacteraceae</taxon>
        <taxon>Candidatus Competibacter</taxon>
    </lineage>
</organism>
<evidence type="ECO:0000313" key="4">
    <source>
        <dbReference type="Proteomes" id="UP000760480"/>
    </source>
</evidence>
<dbReference type="SUPFAM" id="SSF53474">
    <property type="entry name" value="alpha/beta-Hydrolases"/>
    <property type="match status" value="1"/>
</dbReference>
<keyword evidence="2 3" id="KW-0378">Hydrolase</keyword>
<dbReference type="Pfam" id="PF10503">
    <property type="entry name" value="Esterase_PHB"/>
    <property type="match status" value="1"/>
</dbReference>
<reference evidence="3 4" key="1">
    <citation type="submission" date="2019-03" db="EMBL/GenBank/DDBJ databases">
        <title>Metabolic reconstructions from genomes of highly enriched 'Candidatus Accumulibacter' and 'Candidatus Competibacter' bioreactor populations.</title>
        <authorList>
            <person name="Annavajhala M.K."/>
            <person name="Welles L."/>
            <person name="Abbas B."/>
            <person name="Sorokin D."/>
            <person name="Park H."/>
            <person name="Van Loosdrecht M."/>
            <person name="Chandran K."/>
        </authorList>
    </citation>
    <scope>NUCLEOTIDE SEQUENCE [LARGE SCALE GENOMIC DNA]</scope>
    <source>
        <strain evidence="3 4">SBR_G</strain>
    </source>
</reference>
<comment type="caution">
    <text evidence="3">The sequence shown here is derived from an EMBL/GenBank/DDBJ whole genome shotgun (WGS) entry which is preliminary data.</text>
</comment>
<dbReference type="InterPro" id="IPR050955">
    <property type="entry name" value="Plant_Biomass_Hydrol_Est"/>
</dbReference>
<evidence type="ECO:0000313" key="3">
    <source>
        <dbReference type="EMBL" id="NMQ20193.1"/>
    </source>
</evidence>
<dbReference type="GO" id="GO:0016787">
    <property type="term" value="F:hydrolase activity"/>
    <property type="evidence" value="ECO:0007669"/>
    <property type="project" value="UniProtKB-KW"/>
</dbReference>
<name>A0ABX1TQ15_9GAMM</name>
<sequence length="347" mass="38458">MKSGTWRMGGWSRPVRRYGCSTATGQPVICSGRKPSLGPRWGRIMWLMSFDAPPAPAIVEITVAAPPTSAAFQTAFTPSAPSPTHGVVQRWSKSDPAQAYYLYVPPGVGGNAPVLVVVHGVSRNAEEQVRRFRRLARQYGVVLVAPRFPTDRFADYQRLGLTGQGERSDQALQAILTEVRHQTGITGRLYLFGYSGGGQFVHRYAMAHPEQVAAVAIGAAGWYTFPNPQVRFPCGLKISRRTGTRFRPERFLRIPMAVFVGEHDVRRGKDRPELRQTGRVDAQQGLTRLERGDRWIDAMRAAARDRGLDTPYRYEILPHAAHSFAASMKRGGLGARVFDFLFGPPPT</sequence>
<protein>
    <submittedName>
        <fullName evidence="3">Alpha/beta hydrolase</fullName>
    </submittedName>
</protein>
<dbReference type="PANTHER" id="PTHR43037">
    <property type="entry name" value="UNNAMED PRODUCT-RELATED"/>
    <property type="match status" value="1"/>
</dbReference>
<gene>
    <name evidence="3" type="ORF">E4P82_13880</name>
</gene>
<proteinExistence type="predicted"/>